<feature type="coiled-coil region" evidence="1">
    <location>
        <begin position="437"/>
        <end position="464"/>
    </location>
</feature>
<evidence type="ECO:0000256" key="1">
    <source>
        <dbReference type="SAM" id="Coils"/>
    </source>
</evidence>
<proteinExistence type="predicted"/>
<reference evidence="3 4" key="1">
    <citation type="journal article" date="2018" name="Nat. Biotechnol.">
        <title>A standardized bacterial taxonomy based on genome phylogeny substantially revises the tree of life.</title>
        <authorList>
            <person name="Parks D.H."/>
            <person name="Chuvochina M."/>
            <person name="Waite D.W."/>
            <person name="Rinke C."/>
            <person name="Skarshewski A."/>
            <person name="Chaumeil P.A."/>
            <person name="Hugenholtz P."/>
        </authorList>
    </citation>
    <scope>NUCLEOTIDE SEQUENCE [LARGE SCALE GENOMIC DNA]</scope>
    <source>
        <strain evidence="3">UBA9015</strain>
    </source>
</reference>
<dbReference type="InterPro" id="IPR007921">
    <property type="entry name" value="CHAP_dom"/>
</dbReference>
<dbReference type="InterPro" id="IPR013423">
    <property type="entry name" value="CHP02594"/>
</dbReference>
<gene>
    <name evidence="3" type="ORF">DEP91_04385</name>
</gene>
<name>A0A3D0W9Q9_9SPHN</name>
<dbReference type="Proteomes" id="UP000262699">
    <property type="component" value="Unassembled WGS sequence"/>
</dbReference>
<organism evidence="3 4">
    <name type="scientific">Sphingomonas bacterium</name>
    <dbReference type="NCBI Taxonomy" id="1895847"/>
    <lineage>
        <taxon>Bacteria</taxon>
        <taxon>Pseudomonadati</taxon>
        <taxon>Pseudomonadota</taxon>
        <taxon>Alphaproteobacteria</taxon>
        <taxon>Sphingomonadales</taxon>
        <taxon>Sphingomonadaceae</taxon>
        <taxon>Sphingomonas</taxon>
    </lineage>
</organism>
<dbReference type="Pfam" id="PF05257">
    <property type="entry name" value="CHAP"/>
    <property type="match status" value="1"/>
</dbReference>
<dbReference type="PROSITE" id="PS50911">
    <property type="entry name" value="CHAP"/>
    <property type="match status" value="1"/>
</dbReference>
<protein>
    <recommendedName>
        <fullName evidence="2">Peptidase C51 domain-containing protein</fullName>
    </recommendedName>
</protein>
<evidence type="ECO:0000259" key="2">
    <source>
        <dbReference type="PROSITE" id="PS50911"/>
    </source>
</evidence>
<keyword evidence="1" id="KW-0175">Coiled coil</keyword>
<feature type="domain" description="Peptidase C51" evidence="2">
    <location>
        <begin position="497"/>
        <end position="623"/>
    </location>
</feature>
<dbReference type="Gene3D" id="3.90.1720.10">
    <property type="entry name" value="endopeptidase domain like (from Nostoc punctiforme)"/>
    <property type="match status" value="1"/>
</dbReference>
<dbReference type="EMBL" id="DOYJ01000125">
    <property type="protein sequence ID" value="HCB75400.1"/>
    <property type="molecule type" value="Genomic_DNA"/>
</dbReference>
<feature type="coiled-coil region" evidence="1">
    <location>
        <begin position="285"/>
        <end position="344"/>
    </location>
</feature>
<accession>A0A3D0W9Q9</accession>
<dbReference type="NCBIfam" id="TIGR02594">
    <property type="entry name" value="TIGR02594 family protein"/>
    <property type="match status" value="1"/>
</dbReference>
<evidence type="ECO:0000313" key="4">
    <source>
        <dbReference type="Proteomes" id="UP000262699"/>
    </source>
</evidence>
<comment type="caution">
    <text evidence="3">The sequence shown here is derived from an EMBL/GenBank/DDBJ whole genome shotgun (WGS) entry which is preliminary data.</text>
</comment>
<evidence type="ECO:0000313" key="3">
    <source>
        <dbReference type="EMBL" id="HCB75400.1"/>
    </source>
</evidence>
<sequence length="1441" mass="151326">MSNVDIVARLQLRADQFSSETGARFAELRTRAKSTAQAIRTDFNASFADVRKIAEQALTIPRTATGSLDLSGEIGSLRQAAAASDARAASLREMQQAMLGAAAAGRGNIEVLRLDADAAMVAAAAEERLASEARQRIVTLEAVQGQLRASTVTTTELTRAGGAYVVSAGQQRAAMQNLGFQLQDFTVQVVSGQSAFTAFAQQLPQAAGSLSGFGGQVGRVGAALSSFGGVAAVVAVTALVPLIAKLLEGGDATEKLVKKMREDALESRRAADAKVIYEKSLDGVIDKQRALNDELEREIKTRQQLDQGRLDQSRQSVVDIRQGLDAQKQEVERARRDLMEARRQATTLGVGSIAPGQSQAAAAELVRAEQRFRAQVDRYNSILREGISAQDDERRAQIPLLRRQVTEATDAVAAATGRYERQLASLNEQFVARRINESEYRKRLAAEERTLEAAREAARADKRKPRATSIGNQLESERGSEILAAAQRYVGTREDTRAGRATLKDLFSTSGMNVDPEKVAWCAAFVNAVLAGQGIKGTGSLSARSFLGFGENTDSPNKGDIVVLRRGNNAAQGHVGFYSGTDSKGRVLVTGGNQGDSVSTQAFARRDVLGFRRAPSAADSYKAQEEAAKRLAAEAERAYDAVDRINATWDEQPRLIDRARLDAGKLRDVIADFEGRIDPATGKLDENAKAIVAAARASLSVIEQGLNRPYEQFVRSQREGLAIQHLILQGRDVEAVALQDALRLQEAGQQLDEQRLRDLYAMAAQQKAIADALEDQRRVVGVYVGTVGDLQRTFDDFLASAERRPGKALEGLLTGTADAFKQMQRNLLSESLFGGLDRAVEDYVRRRSGGTTPADMLKEQLGSAGRVLGSHADDAGRALEDFAATVRRVSAELGTAPQGAPFASAQAASLIPADFSDELIRSLRDRPATGLAANDNGDGADIVVTASARALDNAASALGDKAGIAGVVIDHFADRLGRLGIEVPQNITDALKTHLPTVIDGLNLGQAGGSIFAAIGGGKNDKLASGVGGILGNVAGKALGGTITKAIGGSLGKAIGGAAGPIGSILGGIAGNLISGLFRKSTSGSAGITTNQYGNLAAGGASGTSAQLSAQASSLAGAVASGLEGIAKQLGAKITGSSDVRIGTYKDMIRVNTTGKAIGGVKGSGAITFATEEEAIRFAISDALKDGVLSGISDASLAILRSGQNLEQAIEKASLIESVPKMLKQRLDPVGAAVDEVTERFDKIFAALKEGGAGAAQMAQAQQLYNLELADAKTRTSNAAAGLKSFLEGLKAGNASPLSLRDQETAARAALQPYLDQIASGQSIDQDKYQQAAQTFLDVERQLYGSTNAFFVEFDRIQKATASAIERIDNASSIGSSDALARAAADSAAKTAAAVQTGNEMAESTNDLLARMVALQEELVRRAGSSGGDFIGAARGFASAA</sequence>